<dbReference type="Gene3D" id="3.10.580.10">
    <property type="entry name" value="CBS-domain"/>
    <property type="match status" value="1"/>
</dbReference>
<dbReference type="PANTHER" id="PTHR43080">
    <property type="entry name" value="CBS DOMAIN-CONTAINING PROTEIN CBSX3, MITOCHONDRIAL"/>
    <property type="match status" value="1"/>
</dbReference>
<protein>
    <submittedName>
        <fullName evidence="4">CBS domain-containing protein</fullName>
    </submittedName>
</protein>
<dbReference type="InterPro" id="IPR000644">
    <property type="entry name" value="CBS_dom"/>
</dbReference>
<sequence>MRTRDLMTTPVDTIPPVASVAEAAQEMQRTGVGCLVVADPQVRGILTDRDTVLRCVAANCSPESTLVRDVMTDEVVTLGPDDEVDAVFACFSDHAFRRIPIVDERGVAVGIVALDDVMLRGQSLLADMLRPVSREATIPRTRTSYAG</sequence>
<reference evidence="4 5" key="1">
    <citation type="submission" date="2020-07" db="EMBL/GenBank/DDBJ databases">
        <title>Sequencing the genomes of 1000 actinobacteria strains.</title>
        <authorList>
            <person name="Klenk H.-P."/>
        </authorList>
    </citation>
    <scope>NUCLEOTIDE SEQUENCE [LARGE SCALE GENOMIC DNA]</scope>
    <source>
        <strain evidence="4 5">DSM 45927</strain>
    </source>
</reference>
<dbReference type="SMART" id="SM00116">
    <property type="entry name" value="CBS"/>
    <property type="match status" value="2"/>
</dbReference>
<dbReference type="Proteomes" id="UP000575985">
    <property type="component" value="Unassembled WGS sequence"/>
</dbReference>
<evidence type="ECO:0000256" key="2">
    <source>
        <dbReference type="PROSITE-ProRule" id="PRU00703"/>
    </source>
</evidence>
<organism evidence="4 5">
    <name type="scientific">Streptomonospora nanhaiensis</name>
    <dbReference type="NCBI Taxonomy" id="1323731"/>
    <lineage>
        <taxon>Bacteria</taxon>
        <taxon>Bacillati</taxon>
        <taxon>Actinomycetota</taxon>
        <taxon>Actinomycetes</taxon>
        <taxon>Streptosporangiales</taxon>
        <taxon>Nocardiopsidaceae</taxon>
        <taxon>Streptomonospora</taxon>
    </lineage>
</organism>
<keyword evidence="1 2" id="KW-0129">CBS domain</keyword>
<dbReference type="PROSITE" id="PS51371">
    <property type="entry name" value="CBS"/>
    <property type="match status" value="2"/>
</dbReference>
<dbReference type="Pfam" id="PF00571">
    <property type="entry name" value="CBS"/>
    <property type="match status" value="2"/>
</dbReference>
<dbReference type="InterPro" id="IPR046342">
    <property type="entry name" value="CBS_dom_sf"/>
</dbReference>
<dbReference type="SUPFAM" id="SSF54631">
    <property type="entry name" value="CBS-domain pair"/>
    <property type="match status" value="1"/>
</dbReference>
<proteinExistence type="predicted"/>
<dbReference type="RefSeq" id="WP_179766681.1">
    <property type="nucleotide sequence ID" value="NZ_JACCFO010000001.1"/>
</dbReference>
<feature type="domain" description="CBS" evidence="3">
    <location>
        <begin position="7"/>
        <end position="63"/>
    </location>
</feature>
<evidence type="ECO:0000313" key="4">
    <source>
        <dbReference type="EMBL" id="NYI95092.1"/>
    </source>
</evidence>
<evidence type="ECO:0000256" key="1">
    <source>
        <dbReference type="ARBA" id="ARBA00023122"/>
    </source>
</evidence>
<comment type="caution">
    <text evidence="4">The sequence shown here is derived from an EMBL/GenBank/DDBJ whole genome shotgun (WGS) entry which is preliminary data.</text>
</comment>
<dbReference type="EMBL" id="JACCFO010000001">
    <property type="protein sequence ID" value="NYI95092.1"/>
    <property type="molecule type" value="Genomic_DNA"/>
</dbReference>
<dbReference type="PANTHER" id="PTHR43080:SF2">
    <property type="entry name" value="CBS DOMAIN-CONTAINING PROTEIN"/>
    <property type="match status" value="1"/>
</dbReference>
<evidence type="ECO:0000259" key="3">
    <source>
        <dbReference type="PROSITE" id="PS51371"/>
    </source>
</evidence>
<name>A0A853BKN6_9ACTN</name>
<gene>
    <name evidence="4" type="ORF">HNR12_001369</name>
</gene>
<dbReference type="InterPro" id="IPR051257">
    <property type="entry name" value="Diverse_CBS-Domain"/>
</dbReference>
<keyword evidence="5" id="KW-1185">Reference proteome</keyword>
<dbReference type="AlphaFoldDB" id="A0A853BKN6"/>
<evidence type="ECO:0000313" key="5">
    <source>
        <dbReference type="Proteomes" id="UP000575985"/>
    </source>
</evidence>
<feature type="domain" description="CBS" evidence="3">
    <location>
        <begin position="71"/>
        <end position="128"/>
    </location>
</feature>
<accession>A0A853BKN6</accession>